<evidence type="ECO:0000313" key="1">
    <source>
        <dbReference type="EMBL" id="BAS27874.1"/>
    </source>
</evidence>
<dbReference type="Proteomes" id="UP000065807">
    <property type="component" value="Chromosome"/>
</dbReference>
<reference evidence="2" key="1">
    <citation type="submission" date="2015-07" db="EMBL/GenBank/DDBJ databases">
        <title>Complete genome sequence and phylogenetic analysis of Limnochorda pilosa.</title>
        <authorList>
            <person name="Watanabe M."/>
            <person name="Kojima H."/>
            <person name="Fukui M."/>
        </authorList>
    </citation>
    <scope>NUCLEOTIDE SEQUENCE [LARGE SCALE GENOMIC DNA]</scope>
    <source>
        <strain evidence="2">HC45</strain>
    </source>
</reference>
<dbReference type="InterPro" id="IPR058926">
    <property type="entry name" value="YmzB-like"/>
</dbReference>
<dbReference type="AlphaFoldDB" id="A0A0K2SM13"/>
<protein>
    <submittedName>
        <fullName evidence="1">Uncharacterized protein</fullName>
    </submittedName>
</protein>
<evidence type="ECO:0000313" key="2">
    <source>
        <dbReference type="Proteomes" id="UP000065807"/>
    </source>
</evidence>
<dbReference type="Pfam" id="PF25846">
    <property type="entry name" value="YmzB"/>
    <property type="match status" value="1"/>
</dbReference>
<organism evidence="1 2">
    <name type="scientific">Limnochorda pilosa</name>
    <dbReference type="NCBI Taxonomy" id="1555112"/>
    <lineage>
        <taxon>Bacteria</taxon>
        <taxon>Bacillati</taxon>
        <taxon>Bacillota</taxon>
        <taxon>Limnochordia</taxon>
        <taxon>Limnochordales</taxon>
        <taxon>Limnochordaceae</taxon>
        <taxon>Limnochorda</taxon>
    </lineage>
</organism>
<keyword evidence="2" id="KW-1185">Reference proteome</keyword>
<dbReference type="KEGG" id="lpil:LIP_2033"/>
<sequence length="119" mass="13540">MRQLSIEELDRVLKGWRGRTVRVAKREQDNWDRVEIDLEDVGYQENERSIDDYVGRHVLQLHGAGTVEPEPGAELSSLPGRALEIPLTADDTYILEDGRLEIWSPRGQYVLEGVAKNPS</sequence>
<name>A0A0K2SM13_LIMPI</name>
<proteinExistence type="predicted"/>
<gene>
    <name evidence="1" type="ORF">LIP_2033</name>
</gene>
<reference evidence="2" key="2">
    <citation type="journal article" date="2016" name="Int. J. Syst. Evol. Microbiol.">
        <title>Complete genome sequence and cell structure of Limnochorda pilosa, a Gram-negative spore-former within the phylum Firmicutes.</title>
        <authorList>
            <person name="Watanabe M."/>
            <person name="Kojima H."/>
            <person name="Fukui M."/>
        </authorList>
    </citation>
    <scope>NUCLEOTIDE SEQUENCE [LARGE SCALE GENOMIC DNA]</scope>
    <source>
        <strain evidence="2">HC45</strain>
    </source>
</reference>
<accession>A0A0K2SM13</accession>
<dbReference type="EMBL" id="AP014924">
    <property type="protein sequence ID" value="BAS27874.1"/>
    <property type="molecule type" value="Genomic_DNA"/>
</dbReference>